<accession>A0A183VGS3</accession>
<dbReference type="SUPFAM" id="SSF141739">
    <property type="entry name" value="MFPT repeat-like"/>
    <property type="match status" value="1"/>
</dbReference>
<gene>
    <name evidence="1" type="ORF">TCNE_LOCUS19943</name>
</gene>
<dbReference type="EMBL" id="UYWY01027797">
    <property type="protein sequence ID" value="VDM51264.1"/>
    <property type="molecule type" value="Genomic_DNA"/>
</dbReference>
<reference evidence="1 2" key="2">
    <citation type="submission" date="2018-11" db="EMBL/GenBank/DDBJ databases">
        <authorList>
            <consortium name="Pathogen Informatics"/>
        </authorList>
    </citation>
    <scope>NUCLEOTIDE SEQUENCE [LARGE SCALE GENOMIC DNA]</scope>
</reference>
<name>A0A183VGS3_TOXCA</name>
<dbReference type="InterPro" id="IPR021010">
    <property type="entry name" value="Cytosolic_motility_protein"/>
</dbReference>
<dbReference type="WBParaSite" id="TCNE_0001994701-mRNA-1">
    <property type="protein sequence ID" value="TCNE_0001994701-mRNA-1"/>
    <property type="gene ID" value="TCNE_0001994701"/>
</dbReference>
<dbReference type="PANTHER" id="PTHR31578">
    <property type="entry name" value="PROTEIN CBG21223-RELATED"/>
    <property type="match status" value="1"/>
</dbReference>
<dbReference type="Pfam" id="PF12150">
    <property type="entry name" value="MFP2b"/>
    <property type="match status" value="1"/>
</dbReference>
<organism evidence="2 3">
    <name type="scientific">Toxocara canis</name>
    <name type="common">Canine roundworm</name>
    <dbReference type="NCBI Taxonomy" id="6265"/>
    <lineage>
        <taxon>Eukaryota</taxon>
        <taxon>Metazoa</taxon>
        <taxon>Ecdysozoa</taxon>
        <taxon>Nematoda</taxon>
        <taxon>Chromadorea</taxon>
        <taxon>Rhabditida</taxon>
        <taxon>Spirurina</taxon>
        <taxon>Ascaridomorpha</taxon>
        <taxon>Ascaridoidea</taxon>
        <taxon>Toxocaridae</taxon>
        <taxon>Toxocara</taxon>
    </lineage>
</organism>
<keyword evidence="2" id="KW-1185">Reference proteome</keyword>
<evidence type="ECO:0000313" key="2">
    <source>
        <dbReference type="Proteomes" id="UP000050794"/>
    </source>
</evidence>
<dbReference type="PANTHER" id="PTHR31578:SF3">
    <property type="entry name" value="NEMATODE SPECIFIC PEPTIDE FAMILY"/>
    <property type="match status" value="1"/>
</dbReference>
<evidence type="ECO:0000313" key="3">
    <source>
        <dbReference type="WBParaSite" id="TCNE_0001994701-mRNA-1"/>
    </source>
</evidence>
<dbReference type="Proteomes" id="UP000050794">
    <property type="component" value="Unassembled WGS sequence"/>
</dbReference>
<dbReference type="AlphaFoldDB" id="A0A183VGS3"/>
<evidence type="ECO:0000313" key="1">
    <source>
        <dbReference type="EMBL" id="VDM51264.1"/>
    </source>
</evidence>
<reference evidence="3" key="1">
    <citation type="submission" date="2016-06" db="UniProtKB">
        <authorList>
            <consortium name="WormBaseParasite"/>
        </authorList>
    </citation>
    <scope>IDENTIFICATION</scope>
</reference>
<protein>
    <submittedName>
        <fullName evidence="3">RNA_ligase domain-containing protein</fullName>
    </submittedName>
</protein>
<sequence>MKIKNCKVMKSLRKNIVERLSIQDLLVLFRNIKAPPKGIKIYEDTWLDIKYRDPFPTDKNPIAAAGRKVRNDDGSEMFQYVALWYKHGQPVFGRAYPDCADKTMASFGWGGQENAGAEIGSFQMIIIPDPDILGFEYKWLPYKEAKAGGPFKPLHVGDCTPCVVKDAKGTERLGNLHMSMEKATTGVGGKDGAVCGPAVNDFLVLCRN</sequence>
<proteinExistence type="predicted"/>